<organism evidence="1 2">
    <name type="scientific">Desulfovibrio falkowii</name>
    <dbReference type="NCBI Taxonomy" id="3136602"/>
    <lineage>
        <taxon>Bacteria</taxon>
        <taxon>Pseudomonadati</taxon>
        <taxon>Thermodesulfobacteriota</taxon>
        <taxon>Desulfovibrionia</taxon>
        <taxon>Desulfovibrionales</taxon>
        <taxon>Desulfovibrionaceae</taxon>
        <taxon>Desulfovibrio</taxon>
    </lineage>
</organism>
<protein>
    <submittedName>
        <fullName evidence="1">Helix-turn-helix transcriptional regulator</fullName>
    </submittedName>
</protein>
<keyword evidence="2" id="KW-1185">Reference proteome</keyword>
<proteinExistence type="predicted"/>
<sequence>MKNPPPISVRAGLKKLGLALKKARLRRRIPMEIISDRAGISRETLSKIQNGDPGVSMGNYASVIFALGFGTEWMKLADLSNDPVGMAFDEERLPKRARSIKPTAPWKSEV</sequence>
<reference evidence="1 2" key="1">
    <citation type="journal article" date="2025" name="Int. J. Syst. Evol. Microbiol.">
        <title>Desulfovibrio falkowii sp. nov., Porphyromonas miyakawae sp. nov., Mediterraneibacter flintii sp. nov. and Owariibacterium komagatae gen. nov., sp. nov., isolated from human faeces.</title>
        <authorList>
            <person name="Hamaguchi T."/>
            <person name="Ohara M."/>
            <person name="Hisatomi A."/>
            <person name="Sekiguchi K."/>
            <person name="Takeda J.I."/>
            <person name="Ueyama J."/>
            <person name="Ito M."/>
            <person name="Nishiwaki H."/>
            <person name="Ogi T."/>
            <person name="Hirayama M."/>
            <person name="Ohkuma M."/>
            <person name="Sakamoto M."/>
            <person name="Ohno K."/>
        </authorList>
    </citation>
    <scope>NUCLEOTIDE SEQUENCE [LARGE SCALE GENOMIC DNA]</scope>
    <source>
        <strain evidence="1 2">13CB8C</strain>
    </source>
</reference>
<accession>A0ABQ0E8L2</accession>
<dbReference type="SUPFAM" id="SSF47413">
    <property type="entry name" value="lambda repressor-like DNA-binding domains"/>
    <property type="match status" value="1"/>
</dbReference>
<dbReference type="InterPro" id="IPR010982">
    <property type="entry name" value="Lambda_DNA-bd_dom_sf"/>
</dbReference>
<dbReference type="RefSeq" id="WP_407844630.1">
    <property type="nucleotide sequence ID" value="NZ_BAAFSG010000001.1"/>
</dbReference>
<evidence type="ECO:0000313" key="2">
    <source>
        <dbReference type="Proteomes" id="UP001628192"/>
    </source>
</evidence>
<dbReference type="EMBL" id="BAAFSG010000001">
    <property type="protein sequence ID" value="GAB1254101.1"/>
    <property type="molecule type" value="Genomic_DNA"/>
</dbReference>
<gene>
    <name evidence="1" type="ORF">Defa_15880</name>
</gene>
<evidence type="ECO:0000313" key="1">
    <source>
        <dbReference type="EMBL" id="GAB1254101.1"/>
    </source>
</evidence>
<dbReference type="Proteomes" id="UP001628192">
    <property type="component" value="Unassembled WGS sequence"/>
</dbReference>
<comment type="caution">
    <text evidence="1">The sequence shown here is derived from an EMBL/GenBank/DDBJ whole genome shotgun (WGS) entry which is preliminary data.</text>
</comment>
<name>A0ABQ0E8L2_9BACT</name>
<dbReference type="Gene3D" id="1.10.260.40">
    <property type="entry name" value="lambda repressor-like DNA-binding domains"/>
    <property type="match status" value="1"/>
</dbReference>